<evidence type="ECO:0000256" key="2">
    <source>
        <dbReference type="ARBA" id="ARBA00022737"/>
    </source>
</evidence>
<feature type="domain" description="EF-hand" evidence="4">
    <location>
        <begin position="10"/>
        <end position="45"/>
    </location>
</feature>
<sequence length="151" mass="16836">MPELGASNEQDVAALKEAFQLFDSDNDGVITKEEMSAVMNSLGLNPTMSEIEDMINEVDLDQTGTVDLEEFIKMMSIKHKPANADDEMRSAFNVFDKDGSGSISVQELGQLMKTFGENLSDDDLKVMIQEVDKNGDGLIDYEEFVTFFMEK</sequence>
<feature type="domain" description="EF-hand" evidence="4">
    <location>
        <begin position="119"/>
        <end position="151"/>
    </location>
</feature>
<comment type="caution">
    <text evidence="5">The sequence shown here is derived from an EMBL/GenBank/DDBJ whole genome shotgun (WGS) entry which is preliminary data.</text>
</comment>
<gene>
    <name evidence="5" type="ORF">RCO7_01948</name>
</gene>
<dbReference type="SMART" id="SM00054">
    <property type="entry name" value="EFh"/>
    <property type="match status" value="4"/>
</dbReference>
<dbReference type="PROSITE" id="PS50222">
    <property type="entry name" value="EF_HAND_2"/>
    <property type="match status" value="4"/>
</dbReference>
<proteinExistence type="predicted"/>
<name>A0A1E1KUC8_9HELO</name>
<evidence type="ECO:0000256" key="1">
    <source>
        <dbReference type="ARBA" id="ARBA00020786"/>
    </source>
</evidence>
<feature type="domain" description="EF-hand" evidence="4">
    <location>
        <begin position="46"/>
        <end position="81"/>
    </location>
</feature>
<dbReference type="Pfam" id="PF13499">
    <property type="entry name" value="EF-hand_7"/>
    <property type="match status" value="2"/>
</dbReference>
<dbReference type="InterPro" id="IPR018247">
    <property type="entry name" value="EF_Hand_1_Ca_BS"/>
</dbReference>
<dbReference type="PANTHER" id="PTHR23048:SF59">
    <property type="entry name" value="EF-HAND SUPERFAMILY PROTEIN"/>
    <property type="match status" value="1"/>
</dbReference>
<evidence type="ECO:0000256" key="3">
    <source>
        <dbReference type="ARBA" id="ARBA00022837"/>
    </source>
</evidence>
<keyword evidence="6" id="KW-1185">Reference proteome</keyword>
<evidence type="ECO:0000259" key="4">
    <source>
        <dbReference type="PROSITE" id="PS50222"/>
    </source>
</evidence>
<dbReference type="SUPFAM" id="SSF47473">
    <property type="entry name" value="EF-hand"/>
    <property type="match status" value="1"/>
</dbReference>
<dbReference type="PROSITE" id="PS00018">
    <property type="entry name" value="EF_HAND_1"/>
    <property type="match status" value="4"/>
</dbReference>
<dbReference type="STRING" id="914237.A0A1E1KUC8"/>
<dbReference type="FunFam" id="1.10.238.10:FF:000527">
    <property type="entry name" value="Calmodulin-3"/>
    <property type="match status" value="1"/>
</dbReference>
<dbReference type="InterPro" id="IPR050230">
    <property type="entry name" value="CALM/Myosin/TropC-like"/>
</dbReference>
<feature type="domain" description="EF-hand" evidence="4">
    <location>
        <begin position="83"/>
        <end position="118"/>
    </location>
</feature>
<dbReference type="InParanoid" id="A0A1E1KUC8"/>
<dbReference type="GO" id="GO:0016460">
    <property type="term" value="C:myosin II complex"/>
    <property type="evidence" value="ECO:0007669"/>
    <property type="project" value="TreeGrafter"/>
</dbReference>
<evidence type="ECO:0000313" key="6">
    <source>
        <dbReference type="Proteomes" id="UP000178129"/>
    </source>
</evidence>
<accession>A0A1E1KUC8</accession>
<keyword evidence="3" id="KW-0106">Calcium</keyword>
<dbReference type="Proteomes" id="UP000178129">
    <property type="component" value="Unassembled WGS sequence"/>
</dbReference>
<evidence type="ECO:0000313" key="5">
    <source>
        <dbReference type="EMBL" id="CZT01747.1"/>
    </source>
</evidence>
<organism evidence="5 6">
    <name type="scientific">Rhynchosporium graminicola</name>
    <dbReference type="NCBI Taxonomy" id="2792576"/>
    <lineage>
        <taxon>Eukaryota</taxon>
        <taxon>Fungi</taxon>
        <taxon>Dikarya</taxon>
        <taxon>Ascomycota</taxon>
        <taxon>Pezizomycotina</taxon>
        <taxon>Leotiomycetes</taxon>
        <taxon>Helotiales</taxon>
        <taxon>Ploettnerulaceae</taxon>
        <taxon>Rhynchosporium</taxon>
    </lineage>
</organism>
<dbReference type="InterPro" id="IPR011992">
    <property type="entry name" value="EF-hand-dom_pair"/>
</dbReference>
<dbReference type="GO" id="GO:0005509">
    <property type="term" value="F:calcium ion binding"/>
    <property type="evidence" value="ECO:0007669"/>
    <property type="project" value="InterPro"/>
</dbReference>
<dbReference type="AlphaFoldDB" id="A0A1E1KUC8"/>
<keyword evidence="2" id="KW-0677">Repeat</keyword>
<dbReference type="Gene3D" id="1.10.238.10">
    <property type="entry name" value="EF-hand"/>
    <property type="match status" value="2"/>
</dbReference>
<reference evidence="6" key="1">
    <citation type="submission" date="2016-03" db="EMBL/GenBank/DDBJ databases">
        <authorList>
            <person name="Ploux O."/>
        </authorList>
    </citation>
    <scope>NUCLEOTIDE SEQUENCE [LARGE SCALE GENOMIC DNA]</scope>
    <source>
        <strain evidence="6">UK7</strain>
    </source>
</reference>
<dbReference type="EMBL" id="FJUW01000023">
    <property type="protein sequence ID" value="CZT01747.1"/>
    <property type="molecule type" value="Genomic_DNA"/>
</dbReference>
<dbReference type="InterPro" id="IPR002048">
    <property type="entry name" value="EF_hand_dom"/>
</dbReference>
<dbReference type="PANTHER" id="PTHR23048">
    <property type="entry name" value="MYOSIN LIGHT CHAIN 1, 3"/>
    <property type="match status" value="1"/>
</dbReference>
<protein>
    <recommendedName>
        <fullName evidence="1">Calmodulin</fullName>
    </recommendedName>
</protein>